<dbReference type="PANTHER" id="PTHR23308">
    <property type="entry name" value="NUCLEAR INHIBITOR OF PROTEIN PHOSPHATASE-1"/>
    <property type="match status" value="1"/>
</dbReference>
<dbReference type="Pfam" id="PF12401">
    <property type="entry name" value="FhaA_N"/>
    <property type="match status" value="1"/>
</dbReference>
<evidence type="ECO:0000256" key="1">
    <source>
        <dbReference type="ARBA" id="ARBA00022553"/>
    </source>
</evidence>
<protein>
    <submittedName>
        <fullName evidence="4">FhaA domain-containing protein</fullName>
    </submittedName>
</protein>
<evidence type="ECO:0000259" key="3">
    <source>
        <dbReference type="PROSITE" id="PS50006"/>
    </source>
</evidence>
<feature type="domain" description="FHA" evidence="3">
    <location>
        <begin position="163"/>
        <end position="211"/>
    </location>
</feature>
<dbReference type="CDD" id="cd00060">
    <property type="entry name" value="FHA"/>
    <property type="match status" value="1"/>
</dbReference>
<gene>
    <name evidence="4" type="ORF">ACFQGU_16160</name>
</gene>
<dbReference type="Proteomes" id="UP001596138">
    <property type="component" value="Unassembled WGS sequence"/>
</dbReference>
<dbReference type="InterPro" id="IPR042287">
    <property type="entry name" value="FhaA_N_sf"/>
</dbReference>
<proteinExistence type="predicted"/>
<dbReference type="InterPro" id="IPR050923">
    <property type="entry name" value="Cell_Proc_Reg/RNA_Proc"/>
</dbReference>
<dbReference type="InterPro" id="IPR000253">
    <property type="entry name" value="FHA_dom"/>
</dbReference>
<dbReference type="RefSeq" id="WP_386768686.1">
    <property type="nucleotide sequence ID" value="NZ_JBHSTI010000027.1"/>
</dbReference>
<evidence type="ECO:0000313" key="4">
    <source>
        <dbReference type="EMBL" id="MFC6239410.1"/>
    </source>
</evidence>
<accession>A0ABW1T5R6</accession>
<comment type="caution">
    <text evidence="4">The sequence shown here is derived from an EMBL/GenBank/DDBJ whole genome shotgun (WGS) entry which is preliminary data.</text>
</comment>
<keyword evidence="5" id="KW-1185">Reference proteome</keyword>
<dbReference type="SMART" id="SM00240">
    <property type="entry name" value="FHA"/>
    <property type="match status" value="1"/>
</dbReference>
<organism evidence="4 5">
    <name type="scientific">Longivirga aurantiaca</name>
    <dbReference type="NCBI Taxonomy" id="1837743"/>
    <lineage>
        <taxon>Bacteria</taxon>
        <taxon>Bacillati</taxon>
        <taxon>Actinomycetota</taxon>
        <taxon>Actinomycetes</taxon>
        <taxon>Sporichthyales</taxon>
        <taxon>Sporichthyaceae</taxon>
        <taxon>Longivirga</taxon>
    </lineage>
</organism>
<dbReference type="EMBL" id="JBHSTI010000027">
    <property type="protein sequence ID" value="MFC6239410.1"/>
    <property type="molecule type" value="Genomic_DNA"/>
</dbReference>
<sequence length="234" mass="25351">MGLLDRFEQRLDRMVNGAFARAFKAEVQPVEIASALTREMDDRAAVVSRGRTVVPNVFVVDLSPHDHDRLSVYAGTLTEELGTMVREHAEEQRYTFLGGTEITLARDDSLETGLFRVHSEAKAGVASAPNPARTPSIPGSRPDAGHPRLVGDDVDHPLSRAVTRIGRGSDVDIRVDDPGVSRHHAEILLGREVVLRDLGSTNGTYVDGVQVGEVVLRDGATVQLGSVRLTFRAG</sequence>
<feature type="region of interest" description="Disordered" evidence="2">
    <location>
        <begin position="125"/>
        <end position="153"/>
    </location>
</feature>
<dbReference type="Gene3D" id="2.60.200.20">
    <property type="match status" value="1"/>
</dbReference>
<dbReference type="InterPro" id="IPR008984">
    <property type="entry name" value="SMAD_FHA_dom_sf"/>
</dbReference>
<name>A0ABW1T5R6_9ACTN</name>
<dbReference type="SUPFAM" id="SSF49879">
    <property type="entry name" value="SMAD/FHA domain"/>
    <property type="match status" value="1"/>
</dbReference>
<feature type="compositionally biased region" description="Basic and acidic residues" evidence="2">
    <location>
        <begin position="143"/>
        <end position="153"/>
    </location>
</feature>
<evidence type="ECO:0000313" key="5">
    <source>
        <dbReference type="Proteomes" id="UP001596138"/>
    </source>
</evidence>
<reference evidence="5" key="1">
    <citation type="journal article" date="2019" name="Int. J. Syst. Evol. Microbiol.">
        <title>The Global Catalogue of Microorganisms (GCM) 10K type strain sequencing project: providing services to taxonomists for standard genome sequencing and annotation.</title>
        <authorList>
            <consortium name="The Broad Institute Genomics Platform"/>
            <consortium name="The Broad Institute Genome Sequencing Center for Infectious Disease"/>
            <person name="Wu L."/>
            <person name="Ma J."/>
        </authorList>
    </citation>
    <scope>NUCLEOTIDE SEQUENCE [LARGE SCALE GENOMIC DNA]</scope>
    <source>
        <strain evidence="5">CGMCC 4.7317</strain>
    </source>
</reference>
<dbReference type="PROSITE" id="PS50006">
    <property type="entry name" value="FHA_DOMAIN"/>
    <property type="match status" value="1"/>
</dbReference>
<dbReference type="Gene3D" id="3.30.2320.60">
    <property type="entry name" value="FhaA, phosphopeptide-binding domain (DUF3662)"/>
    <property type="match status" value="1"/>
</dbReference>
<dbReference type="InterPro" id="IPR022128">
    <property type="entry name" value="FhaA_N"/>
</dbReference>
<dbReference type="Pfam" id="PF00498">
    <property type="entry name" value="FHA"/>
    <property type="match status" value="1"/>
</dbReference>
<evidence type="ECO:0000256" key="2">
    <source>
        <dbReference type="SAM" id="MobiDB-lite"/>
    </source>
</evidence>
<keyword evidence="1" id="KW-0597">Phosphoprotein</keyword>